<dbReference type="InterPro" id="IPR027417">
    <property type="entry name" value="P-loop_NTPase"/>
</dbReference>
<protein>
    <recommendedName>
        <fullName evidence="1">Schlafen group 3-like DNA/RNA helicase domain-containing protein</fullName>
    </recommendedName>
</protein>
<sequence length="495" mass="57773">MKTVNLLSLIQMSSLGEIFNNFLALSNINPKEQEIEGIRNLIKNLDNEKITANQYDDFYIGYTIPQIGKEFDLLRLGKNFHLNIELKSEQDLNEIKIQLIRNKFYLEFLDVETCYITFAYNKENKTFHFYQLNQDNDLVEITPTDFAKLLKSQIIDRNALIDTKFIPSNYLVSPFNSTENFLQQKYFLTQNQEQIKKKIENLINTNPANTSLFISLTGIAGTGKTLLTYDIAHSFQKNTMKILILHCGILNDGHLLLKEKGWNISSIKYFSQSLNNDFDIIIIDEAQRLSTKQFNEIKQAITNNNQKCIFAFDKQQTLSNKEKLNDITSLINQIPNIRSFSLTDKVRTNKEIANFIKGIFNNRRNDLSICNDGNIEIIYFNNLDTINNYIQNIDNSEWEMIKFTPSQYNAEYHQEYSKNISNTSHKVIGQEFDNVALIIDDFFTYDTNGNLTYLQNTYYNPIQMLFQNITRVRKKLKLLLINNPVILERCIQLLK</sequence>
<dbReference type="KEGG" id="smur:BWP33_11025"/>
<dbReference type="EMBL" id="ADCY02000044">
    <property type="protein sequence ID" value="EFG30523.1"/>
    <property type="molecule type" value="Genomic_DNA"/>
</dbReference>
<evidence type="ECO:0000259" key="1">
    <source>
        <dbReference type="Pfam" id="PF09848"/>
    </source>
</evidence>
<dbReference type="Pfam" id="PF09848">
    <property type="entry name" value="SLFN-g3_helicase"/>
    <property type="match status" value="1"/>
</dbReference>
<keyword evidence="3" id="KW-1185">Reference proteome</keyword>
<reference evidence="2 3" key="2">
    <citation type="submission" date="2011-10" db="EMBL/GenBank/DDBJ databases">
        <title>The Genome Sequence of Simonsiella muelleri ATCC 29453.</title>
        <authorList>
            <consortium name="The Broad Institute Genome Sequencing Platform"/>
            <consortium name="The Broad Institute Genome Sequencing Center for Infectious Disease"/>
            <person name="Earl A."/>
            <person name="Ward D."/>
            <person name="Feldgarden M."/>
            <person name="Gevers D."/>
            <person name="Izard J."/>
            <person name="Baranova O.V."/>
            <person name="Blanton J.M."/>
            <person name="Tanner A.C."/>
            <person name="Dewhirst F."/>
            <person name="Young S.K."/>
            <person name="Zeng Q."/>
            <person name="Gargeya S."/>
            <person name="Fitzgerald M."/>
            <person name="Haas B."/>
            <person name="Abouelleil A."/>
            <person name="Alvarado L."/>
            <person name="Arachchi H.M."/>
            <person name="Berlin A."/>
            <person name="Brown A."/>
            <person name="Chapman S.B."/>
            <person name="Chen Z."/>
            <person name="Dunbar C."/>
            <person name="Freedman E."/>
            <person name="Gearin G."/>
            <person name="Goldberg J."/>
            <person name="Griggs A."/>
            <person name="Gujja S."/>
            <person name="Heiman D."/>
            <person name="Howarth C."/>
            <person name="Larson L."/>
            <person name="Lui A."/>
            <person name="MacDonald P.J.P."/>
            <person name="Montmayeur A."/>
            <person name="Murphy C."/>
            <person name="Neiman D."/>
            <person name="Pearson M."/>
            <person name="Priest M."/>
            <person name="Roberts A."/>
            <person name="Saif S."/>
            <person name="Shea T."/>
            <person name="Shenoy N."/>
            <person name="Sisk P."/>
            <person name="Stolte C."/>
            <person name="Sykes S."/>
            <person name="Wortman J."/>
            <person name="Nusbaum C."/>
            <person name="Birren B."/>
        </authorList>
    </citation>
    <scope>NUCLEOTIDE SEQUENCE [LARGE SCALE GENOMIC DNA]</scope>
    <source>
        <strain evidence="2 3">ATCC 29453</strain>
    </source>
</reference>
<dbReference type="Gene3D" id="3.40.50.300">
    <property type="entry name" value="P-loop containing nucleotide triphosphate hydrolases"/>
    <property type="match status" value="1"/>
</dbReference>
<dbReference type="RefSeq" id="WP_002642421.1">
    <property type="nucleotide sequence ID" value="NZ_CP019448.1"/>
</dbReference>
<dbReference type="InterPro" id="IPR018647">
    <property type="entry name" value="SLFN_3-like_DNA/RNA_helicase"/>
</dbReference>
<accession>V9H5P5</accession>
<evidence type="ECO:0000313" key="3">
    <source>
        <dbReference type="Proteomes" id="UP000017813"/>
    </source>
</evidence>
<dbReference type="SUPFAM" id="SSF52540">
    <property type="entry name" value="P-loop containing nucleoside triphosphate hydrolases"/>
    <property type="match status" value="1"/>
</dbReference>
<organism evidence="2 3">
    <name type="scientific">Simonsiella muelleri ATCC 29453</name>
    <dbReference type="NCBI Taxonomy" id="641147"/>
    <lineage>
        <taxon>Bacteria</taxon>
        <taxon>Pseudomonadati</taxon>
        <taxon>Pseudomonadota</taxon>
        <taxon>Betaproteobacteria</taxon>
        <taxon>Neisseriales</taxon>
        <taxon>Neisseriaceae</taxon>
        <taxon>Simonsiella</taxon>
    </lineage>
</organism>
<dbReference type="HOGENOM" id="CLU_031184_0_0_4"/>
<name>V9H5P5_9NEIS</name>
<dbReference type="eggNOG" id="COG0507">
    <property type="taxonomic scope" value="Bacteria"/>
</dbReference>
<dbReference type="STRING" id="641147.HMPREF9021_01490"/>
<gene>
    <name evidence="2" type="ORF">HMPREF9021_01490</name>
</gene>
<proteinExistence type="predicted"/>
<evidence type="ECO:0000313" key="2">
    <source>
        <dbReference type="EMBL" id="EFG30523.1"/>
    </source>
</evidence>
<dbReference type="AlphaFoldDB" id="V9H5P5"/>
<feature type="domain" description="Schlafen group 3-like DNA/RNA helicase" evidence="1">
    <location>
        <begin position="216"/>
        <end position="396"/>
    </location>
</feature>
<reference evidence="2 3" key="1">
    <citation type="submission" date="2010-03" db="EMBL/GenBank/DDBJ databases">
        <authorList>
            <consortium name="The Broad Institute Genome Sequencing Platform"/>
            <person name="Ward D."/>
            <person name="Earl A."/>
            <person name="Feldgarden M."/>
            <person name="Gevers D."/>
            <person name="Young S."/>
            <person name="Zeng Q."/>
            <person name="Koehrsen M."/>
            <person name="Alvarado L."/>
            <person name="Berlin A.M."/>
            <person name="Borenstein D."/>
            <person name="Chapman S.B."/>
            <person name="Chen Z."/>
            <person name="Engels R."/>
            <person name="Freedman E."/>
            <person name="Gellesch M."/>
            <person name="Goldberg J."/>
            <person name="Griggs A."/>
            <person name="Gujja S."/>
            <person name="Heilman E.R."/>
            <person name="Heiman D.I."/>
            <person name="Hepburn T.A."/>
            <person name="Howarth C."/>
            <person name="Jen D."/>
            <person name="Larson L."/>
            <person name="Mehta T."/>
            <person name="Park D."/>
            <person name="Pearson M."/>
            <person name="Richards J."/>
            <person name="Roberts A."/>
            <person name="Saif S."/>
            <person name="Shea T.D."/>
            <person name="Shenoy N."/>
            <person name="Sisk P."/>
            <person name="Stolte C."/>
            <person name="Sykes S.N."/>
            <person name="Walk T."/>
            <person name="White J."/>
            <person name="Yandava C."/>
            <person name="Izard J."/>
            <person name="Baranova O.V."/>
            <person name="Blanton J.M."/>
            <person name="Tanner A.C."/>
            <person name="Dewhirst F."/>
            <person name="Haas B."/>
            <person name="Nusbaum C."/>
            <person name="Birren B."/>
        </authorList>
    </citation>
    <scope>NUCLEOTIDE SEQUENCE [LARGE SCALE GENOMIC DNA]</scope>
    <source>
        <strain evidence="2 3">ATCC 29453</strain>
    </source>
</reference>
<dbReference type="Proteomes" id="UP000017813">
    <property type="component" value="Unassembled WGS sequence"/>
</dbReference>
<comment type="caution">
    <text evidence="2">The sequence shown here is derived from an EMBL/GenBank/DDBJ whole genome shotgun (WGS) entry which is preliminary data.</text>
</comment>